<evidence type="ECO:0000256" key="2">
    <source>
        <dbReference type="ARBA" id="ARBA00022729"/>
    </source>
</evidence>
<dbReference type="RefSeq" id="WP_386255641.1">
    <property type="nucleotide sequence ID" value="NZ_JBHTRV010000026.1"/>
</dbReference>
<sequence length="551" mass="58344">MSTSRRIRLLAACAVALTGTATATTTAAGATTPTSTDTTSATTTTTTATDSTGTRPAATLTPASANGTTGTDQDPLARFHSQRLHWHTCSLDASDALGRALDDAGAACADVTVPLDYTDPAGRTITVAVSRLKATDAAHRVGALLLNDGGPAGPSLHMPLTKSKVMGDVAGRYDLIGMDPRFVGRSTPLDCGWDLGSAFLRSAGSNLAAYRDEVTVARELAKQCKCAHGDVLPHVTTRNTARDMDVIRAALGESALSYLGYSYGSYLGEVYTQLFPGRTDRMVLDGVNTPEQYNQTLLRGAETANEAALRAWASWAAARHDTYGLGAIRGEVLATVNRILAAAAQEPLRIGTTYQLDEHVLPSLFVGGLGSDLDERRAALADTARILARAADRKPVEPSEALAGQLEFLLTGAGSAPSSQMTAILCGDVAERRGIGTYWRAVEKSRKVSSLTGPLANNITPCEFWDRPTEPPTQLDNDIPALLVNATGDPRTLYSGATAMRHQWPSSRLLTVQGARQHGLYGEYGNTCVDDHVNAYLRTGQLPTRDLTCQA</sequence>
<evidence type="ECO:0000256" key="1">
    <source>
        <dbReference type="ARBA" id="ARBA00010088"/>
    </source>
</evidence>
<dbReference type="PANTHER" id="PTHR43248:SF29">
    <property type="entry name" value="TRIPEPTIDYL AMINOPEPTIDASE"/>
    <property type="match status" value="1"/>
</dbReference>
<feature type="signal peptide" evidence="5">
    <location>
        <begin position="1"/>
        <end position="23"/>
    </location>
</feature>
<name>A0ABW6J1N3_STRWE</name>
<dbReference type="PANTHER" id="PTHR43248">
    <property type="entry name" value="2-SUCCINYL-6-HYDROXY-2,4-CYCLOHEXADIENE-1-CARBOXYLATE SYNTHASE"/>
    <property type="match status" value="1"/>
</dbReference>
<comment type="similarity">
    <text evidence="1">Belongs to the peptidase S33 family.</text>
</comment>
<protein>
    <submittedName>
        <fullName evidence="8">Alpha/beta hydrolase</fullName>
    </submittedName>
</protein>
<evidence type="ECO:0000256" key="4">
    <source>
        <dbReference type="SAM" id="MobiDB-lite"/>
    </source>
</evidence>
<feature type="compositionally biased region" description="Polar residues" evidence="4">
    <location>
        <begin position="61"/>
        <end position="72"/>
    </location>
</feature>
<dbReference type="InterPro" id="IPR029058">
    <property type="entry name" value="AB_hydrolase_fold"/>
</dbReference>
<keyword evidence="9" id="KW-1185">Reference proteome</keyword>
<dbReference type="Proteomes" id="UP001600424">
    <property type="component" value="Unassembled WGS sequence"/>
</dbReference>
<dbReference type="InterPro" id="IPR051601">
    <property type="entry name" value="Serine_prot/Carboxylest_S33"/>
</dbReference>
<evidence type="ECO:0000259" key="7">
    <source>
        <dbReference type="Pfam" id="PF08386"/>
    </source>
</evidence>
<feature type="domain" description="Peptidase S33 tripeptidyl aminopeptidase-like C-terminal" evidence="7">
    <location>
        <begin position="457"/>
        <end position="549"/>
    </location>
</feature>
<dbReference type="Gene3D" id="3.40.50.1820">
    <property type="entry name" value="alpha/beta hydrolase"/>
    <property type="match status" value="1"/>
</dbReference>
<dbReference type="GO" id="GO:0016787">
    <property type="term" value="F:hydrolase activity"/>
    <property type="evidence" value="ECO:0007669"/>
    <property type="project" value="UniProtKB-KW"/>
</dbReference>
<feature type="region of interest" description="Disordered" evidence="4">
    <location>
        <begin position="25"/>
        <end position="75"/>
    </location>
</feature>
<dbReference type="EMBL" id="JBHTRV010000026">
    <property type="protein sequence ID" value="MFE5983719.1"/>
    <property type="molecule type" value="Genomic_DNA"/>
</dbReference>
<keyword evidence="3 8" id="KW-0378">Hydrolase</keyword>
<feature type="domain" description="AB hydrolase-1" evidence="6">
    <location>
        <begin position="143"/>
        <end position="301"/>
    </location>
</feature>
<evidence type="ECO:0000256" key="3">
    <source>
        <dbReference type="ARBA" id="ARBA00022801"/>
    </source>
</evidence>
<accession>A0ABW6J1N3</accession>
<dbReference type="InterPro" id="IPR000073">
    <property type="entry name" value="AB_hydrolase_1"/>
</dbReference>
<dbReference type="SUPFAM" id="SSF53474">
    <property type="entry name" value="alpha/beta-Hydrolases"/>
    <property type="match status" value="1"/>
</dbReference>
<evidence type="ECO:0000313" key="9">
    <source>
        <dbReference type="Proteomes" id="UP001600424"/>
    </source>
</evidence>
<evidence type="ECO:0000256" key="5">
    <source>
        <dbReference type="SAM" id="SignalP"/>
    </source>
</evidence>
<organism evidence="8 9">
    <name type="scientific">Streptomyces wedmorensis</name>
    <dbReference type="NCBI Taxonomy" id="43759"/>
    <lineage>
        <taxon>Bacteria</taxon>
        <taxon>Bacillati</taxon>
        <taxon>Actinomycetota</taxon>
        <taxon>Actinomycetes</taxon>
        <taxon>Kitasatosporales</taxon>
        <taxon>Streptomycetaceae</taxon>
        <taxon>Streptomyces</taxon>
    </lineage>
</organism>
<evidence type="ECO:0000313" key="8">
    <source>
        <dbReference type="EMBL" id="MFE5983719.1"/>
    </source>
</evidence>
<dbReference type="Pfam" id="PF08386">
    <property type="entry name" value="Abhydrolase_4"/>
    <property type="match status" value="1"/>
</dbReference>
<dbReference type="InterPro" id="IPR013595">
    <property type="entry name" value="Pept_S33_TAP-like_C"/>
</dbReference>
<proteinExistence type="inferred from homology"/>
<feature type="chain" id="PRO_5045498506" evidence="5">
    <location>
        <begin position="24"/>
        <end position="551"/>
    </location>
</feature>
<keyword evidence="2 5" id="KW-0732">Signal</keyword>
<gene>
    <name evidence="8" type="ORF">ACFQ63_29015</name>
</gene>
<dbReference type="Pfam" id="PF00561">
    <property type="entry name" value="Abhydrolase_1"/>
    <property type="match status" value="1"/>
</dbReference>
<evidence type="ECO:0000259" key="6">
    <source>
        <dbReference type="Pfam" id="PF00561"/>
    </source>
</evidence>
<feature type="compositionally biased region" description="Low complexity" evidence="4">
    <location>
        <begin position="25"/>
        <end position="54"/>
    </location>
</feature>
<reference evidence="8 9" key="1">
    <citation type="submission" date="2024-09" db="EMBL/GenBank/DDBJ databases">
        <title>The Natural Products Discovery Center: Release of the First 8490 Sequenced Strains for Exploring Actinobacteria Biosynthetic Diversity.</title>
        <authorList>
            <person name="Kalkreuter E."/>
            <person name="Kautsar S.A."/>
            <person name="Yang D."/>
            <person name="Bader C.D."/>
            <person name="Teijaro C.N."/>
            <person name="Fluegel L."/>
            <person name="Davis C.M."/>
            <person name="Simpson J.R."/>
            <person name="Lauterbach L."/>
            <person name="Steele A.D."/>
            <person name="Gui C."/>
            <person name="Meng S."/>
            <person name="Li G."/>
            <person name="Viehrig K."/>
            <person name="Ye F."/>
            <person name="Su P."/>
            <person name="Kiefer A.F."/>
            <person name="Nichols A."/>
            <person name="Cepeda A.J."/>
            <person name="Yan W."/>
            <person name="Fan B."/>
            <person name="Jiang Y."/>
            <person name="Adhikari A."/>
            <person name="Zheng C.-J."/>
            <person name="Schuster L."/>
            <person name="Cowan T.M."/>
            <person name="Smanski M.J."/>
            <person name="Chevrette M.G."/>
            <person name="De Carvalho L.P.S."/>
            <person name="Shen B."/>
        </authorList>
    </citation>
    <scope>NUCLEOTIDE SEQUENCE [LARGE SCALE GENOMIC DNA]</scope>
    <source>
        <strain evidence="8 9">NPDC056472</strain>
    </source>
</reference>
<comment type="caution">
    <text evidence="8">The sequence shown here is derived from an EMBL/GenBank/DDBJ whole genome shotgun (WGS) entry which is preliminary data.</text>
</comment>